<evidence type="ECO:0000256" key="1">
    <source>
        <dbReference type="SAM" id="MobiDB-lite"/>
    </source>
</evidence>
<dbReference type="RefSeq" id="XP_067474721.1">
    <property type="nucleotide sequence ID" value="XM_067623245.1"/>
</dbReference>
<name>A0A1L9U767_ASPBC</name>
<dbReference type="Proteomes" id="UP000184499">
    <property type="component" value="Unassembled WGS sequence"/>
</dbReference>
<reference evidence="3" key="1">
    <citation type="journal article" date="2017" name="Genome Biol.">
        <title>Comparative genomics reveals high biological diversity and specific adaptations in the industrially and medically important fungal genus Aspergillus.</title>
        <authorList>
            <person name="de Vries R.P."/>
            <person name="Riley R."/>
            <person name="Wiebenga A."/>
            <person name="Aguilar-Osorio G."/>
            <person name="Amillis S."/>
            <person name="Uchima C.A."/>
            <person name="Anderluh G."/>
            <person name="Asadollahi M."/>
            <person name="Askin M."/>
            <person name="Barry K."/>
            <person name="Battaglia E."/>
            <person name="Bayram O."/>
            <person name="Benocci T."/>
            <person name="Braus-Stromeyer S.A."/>
            <person name="Caldana C."/>
            <person name="Canovas D."/>
            <person name="Cerqueira G.C."/>
            <person name="Chen F."/>
            <person name="Chen W."/>
            <person name="Choi C."/>
            <person name="Clum A."/>
            <person name="Dos Santos R.A."/>
            <person name="Damasio A.R."/>
            <person name="Diallinas G."/>
            <person name="Emri T."/>
            <person name="Fekete E."/>
            <person name="Flipphi M."/>
            <person name="Freyberg S."/>
            <person name="Gallo A."/>
            <person name="Gournas C."/>
            <person name="Habgood R."/>
            <person name="Hainaut M."/>
            <person name="Harispe M.L."/>
            <person name="Henrissat B."/>
            <person name="Hilden K.S."/>
            <person name="Hope R."/>
            <person name="Hossain A."/>
            <person name="Karabika E."/>
            <person name="Karaffa L."/>
            <person name="Karanyi Z."/>
            <person name="Krasevec N."/>
            <person name="Kuo A."/>
            <person name="Kusch H."/>
            <person name="LaButti K."/>
            <person name="Lagendijk E.L."/>
            <person name="Lapidus A."/>
            <person name="Levasseur A."/>
            <person name="Lindquist E."/>
            <person name="Lipzen A."/>
            <person name="Logrieco A.F."/>
            <person name="MacCabe A."/>
            <person name="Maekelae M.R."/>
            <person name="Malavazi I."/>
            <person name="Melin P."/>
            <person name="Meyer V."/>
            <person name="Mielnichuk N."/>
            <person name="Miskei M."/>
            <person name="Molnar A.P."/>
            <person name="Mule G."/>
            <person name="Ngan C.Y."/>
            <person name="Orejas M."/>
            <person name="Orosz E."/>
            <person name="Ouedraogo J.P."/>
            <person name="Overkamp K.M."/>
            <person name="Park H.-S."/>
            <person name="Perrone G."/>
            <person name="Piumi F."/>
            <person name="Punt P.J."/>
            <person name="Ram A.F."/>
            <person name="Ramon A."/>
            <person name="Rauscher S."/>
            <person name="Record E."/>
            <person name="Riano-Pachon D.M."/>
            <person name="Robert V."/>
            <person name="Roehrig J."/>
            <person name="Ruller R."/>
            <person name="Salamov A."/>
            <person name="Salih N.S."/>
            <person name="Samson R.A."/>
            <person name="Sandor E."/>
            <person name="Sanguinetti M."/>
            <person name="Schuetze T."/>
            <person name="Sepcic K."/>
            <person name="Shelest E."/>
            <person name="Sherlock G."/>
            <person name="Sophianopoulou V."/>
            <person name="Squina F.M."/>
            <person name="Sun H."/>
            <person name="Susca A."/>
            <person name="Todd R.B."/>
            <person name="Tsang A."/>
            <person name="Unkles S.E."/>
            <person name="van de Wiele N."/>
            <person name="van Rossen-Uffink D."/>
            <person name="Oliveira J.V."/>
            <person name="Vesth T.C."/>
            <person name="Visser J."/>
            <person name="Yu J.-H."/>
            <person name="Zhou M."/>
            <person name="Andersen M.R."/>
            <person name="Archer D.B."/>
            <person name="Baker S.E."/>
            <person name="Benoit I."/>
            <person name="Brakhage A.A."/>
            <person name="Braus G.H."/>
            <person name="Fischer R."/>
            <person name="Frisvad J.C."/>
            <person name="Goldman G.H."/>
            <person name="Houbraken J."/>
            <person name="Oakley B."/>
            <person name="Pocsi I."/>
            <person name="Scazzocchio C."/>
            <person name="Seiboth B."/>
            <person name="vanKuyk P.A."/>
            <person name="Wortman J."/>
            <person name="Dyer P.S."/>
            <person name="Grigoriev I.V."/>
        </authorList>
    </citation>
    <scope>NUCLEOTIDE SEQUENCE [LARGE SCALE GENOMIC DNA]</scope>
    <source>
        <strain evidence="3">CBS 101740 / IMI 381727 / IBT 21946</strain>
    </source>
</reference>
<dbReference type="VEuPathDB" id="FungiDB:ASPBRDRAFT_345021"/>
<keyword evidence="3" id="KW-1185">Reference proteome</keyword>
<feature type="region of interest" description="Disordered" evidence="1">
    <location>
        <begin position="34"/>
        <end position="110"/>
    </location>
</feature>
<dbReference type="AlphaFoldDB" id="A0A1L9U767"/>
<dbReference type="EMBL" id="KV878694">
    <property type="protein sequence ID" value="OJJ67472.1"/>
    <property type="molecule type" value="Genomic_DNA"/>
</dbReference>
<sequence length="149" mass="16059">MAPNSRASCNRQHERSQFIRVSLVDDRLPTRERQSAARLAVPPQLFSDTKTTLSQLQTTTRPPGRLSSTSTADFSPSPSLSSGQSRTESIGRARVKGKFDLTSVPSNGGHDQSLGPHPLFLPSFLPSFLSPSLSCFSGALLAHVAVLQE</sequence>
<feature type="compositionally biased region" description="Low complexity" evidence="1">
    <location>
        <begin position="70"/>
        <end position="85"/>
    </location>
</feature>
<accession>A0A1L9U767</accession>
<protein>
    <submittedName>
        <fullName evidence="2">Uncharacterized protein</fullName>
    </submittedName>
</protein>
<evidence type="ECO:0000313" key="2">
    <source>
        <dbReference type="EMBL" id="OJJ67472.1"/>
    </source>
</evidence>
<dbReference type="OrthoDB" id="10610675at2759"/>
<gene>
    <name evidence="2" type="ORF">ASPBRDRAFT_345021</name>
</gene>
<organism evidence="2 3">
    <name type="scientific">Aspergillus brasiliensis (strain CBS 101740 / IMI 381727 / IBT 21946)</name>
    <dbReference type="NCBI Taxonomy" id="767769"/>
    <lineage>
        <taxon>Eukaryota</taxon>
        <taxon>Fungi</taxon>
        <taxon>Dikarya</taxon>
        <taxon>Ascomycota</taxon>
        <taxon>Pezizomycotina</taxon>
        <taxon>Eurotiomycetes</taxon>
        <taxon>Eurotiomycetidae</taxon>
        <taxon>Eurotiales</taxon>
        <taxon>Aspergillaceae</taxon>
        <taxon>Aspergillus</taxon>
        <taxon>Aspergillus subgen. Circumdati</taxon>
    </lineage>
</organism>
<feature type="compositionally biased region" description="Low complexity" evidence="1">
    <location>
        <begin position="49"/>
        <end position="60"/>
    </location>
</feature>
<proteinExistence type="predicted"/>
<evidence type="ECO:0000313" key="3">
    <source>
        <dbReference type="Proteomes" id="UP000184499"/>
    </source>
</evidence>
<dbReference type="GeneID" id="93575733"/>